<dbReference type="RefSeq" id="XP_014148472.1">
    <property type="nucleotide sequence ID" value="XM_014292997.1"/>
</dbReference>
<gene>
    <name evidence="1" type="ORF">SARC_12889</name>
</gene>
<sequence length="155" mass="17434">MWTKQDWLAVVLQTQVIEILESQAADEDQPKVLSPPAISAASVQAHFMDIEKRLDYLANAAELDDADEYVLPRLHDLLTEVDMPIGPTTVSPVKEVDPQAHLEFDQSQLRKLHKACGLPKRDLDTMIKDIQSVAYNAAAPTFMVFDDIHFRHGVE</sequence>
<organism evidence="1 2">
    <name type="scientific">Sphaeroforma arctica JP610</name>
    <dbReference type="NCBI Taxonomy" id="667725"/>
    <lineage>
        <taxon>Eukaryota</taxon>
        <taxon>Ichthyosporea</taxon>
        <taxon>Ichthyophonida</taxon>
        <taxon>Sphaeroforma</taxon>
    </lineage>
</organism>
<accession>A0A0L0FCV3</accession>
<dbReference type="Proteomes" id="UP000054560">
    <property type="component" value="Unassembled WGS sequence"/>
</dbReference>
<evidence type="ECO:0000313" key="1">
    <source>
        <dbReference type="EMBL" id="KNC74570.1"/>
    </source>
</evidence>
<reference evidence="1 2" key="1">
    <citation type="submission" date="2011-02" db="EMBL/GenBank/DDBJ databases">
        <title>The Genome Sequence of Sphaeroforma arctica JP610.</title>
        <authorList>
            <consortium name="The Broad Institute Genome Sequencing Platform"/>
            <person name="Russ C."/>
            <person name="Cuomo C."/>
            <person name="Young S.K."/>
            <person name="Zeng Q."/>
            <person name="Gargeya S."/>
            <person name="Alvarado L."/>
            <person name="Berlin A."/>
            <person name="Chapman S.B."/>
            <person name="Chen Z."/>
            <person name="Freedman E."/>
            <person name="Gellesch M."/>
            <person name="Goldberg J."/>
            <person name="Griggs A."/>
            <person name="Gujja S."/>
            <person name="Heilman E."/>
            <person name="Heiman D."/>
            <person name="Howarth C."/>
            <person name="Mehta T."/>
            <person name="Neiman D."/>
            <person name="Pearson M."/>
            <person name="Roberts A."/>
            <person name="Saif S."/>
            <person name="Shea T."/>
            <person name="Shenoy N."/>
            <person name="Sisk P."/>
            <person name="Stolte C."/>
            <person name="Sykes S."/>
            <person name="White J."/>
            <person name="Yandava C."/>
            <person name="Burger G."/>
            <person name="Gray M.W."/>
            <person name="Holland P.W.H."/>
            <person name="King N."/>
            <person name="Lang F.B.F."/>
            <person name="Roger A.J."/>
            <person name="Ruiz-Trillo I."/>
            <person name="Haas B."/>
            <person name="Nusbaum C."/>
            <person name="Birren B."/>
        </authorList>
    </citation>
    <scope>NUCLEOTIDE SEQUENCE [LARGE SCALE GENOMIC DNA]</scope>
    <source>
        <strain evidence="1 2">JP610</strain>
    </source>
</reference>
<keyword evidence="2" id="KW-1185">Reference proteome</keyword>
<dbReference type="AlphaFoldDB" id="A0A0L0FCV3"/>
<evidence type="ECO:0000313" key="2">
    <source>
        <dbReference type="Proteomes" id="UP000054560"/>
    </source>
</evidence>
<dbReference type="GeneID" id="25913393"/>
<protein>
    <submittedName>
        <fullName evidence="1">Uncharacterized protein</fullName>
    </submittedName>
</protein>
<dbReference type="EMBL" id="KQ244275">
    <property type="protein sequence ID" value="KNC74570.1"/>
    <property type="molecule type" value="Genomic_DNA"/>
</dbReference>
<name>A0A0L0FCV3_9EUKA</name>
<proteinExistence type="predicted"/>